<dbReference type="RefSeq" id="WP_380853852.1">
    <property type="nucleotide sequence ID" value="NZ_JBHSKM010000008.1"/>
</dbReference>
<dbReference type="PANTHER" id="PTHR42790">
    <property type="entry name" value="AMINOTRANSFERASE"/>
    <property type="match status" value="1"/>
</dbReference>
<gene>
    <name evidence="6" type="ORF">ACFPQ9_17970</name>
</gene>
<comment type="cofactor">
    <cofactor evidence="1">
        <name>pyridoxal 5'-phosphate</name>
        <dbReference type="ChEBI" id="CHEBI:597326"/>
    </cofactor>
</comment>
<dbReference type="InterPro" id="IPR015422">
    <property type="entry name" value="PyrdxlP-dep_Trfase_small"/>
</dbReference>
<dbReference type="EMBL" id="JBHSKM010000008">
    <property type="protein sequence ID" value="MFC5215730.1"/>
    <property type="molecule type" value="Genomic_DNA"/>
</dbReference>
<dbReference type="PANTHER" id="PTHR42790:SF19">
    <property type="entry name" value="KYNURENINE_ALPHA-AMINOADIPATE AMINOTRANSFERASE, MITOCHONDRIAL"/>
    <property type="match status" value="1"/>
</dbReference>
<dbReference type="Pfam" id="PF00155">
    <property type="entry name" value="Aminotran_1_2"/>
    <property type="match status" value="1"/>
</dbReference>
<evidence type="ECO:0000256" key="2">
    <source>
        <dbReference type="ARBA" id="ARBA00022576"/>
    </source>
</evidence>
<dbReference type="SUPFAM" id="SSF53383">
    <property type="entry name" value="PLP-dependent transferases"/>
    <property type="match status" value="1"/>
</dbReference>
<dbReference type="Gene3D" id="3.40.640.10">
    <property type="entry name" value="Type I PLP-dependent aspartate aminotransferase-like (Major domain)"/>
    <property type="match status" value="1"/>
</dbReference>
<keyword evidence="2 6" id="KW-0032">Aminotransferase</keyword>
<evidence type="ECO:0000256" key="4">
    <source>
        <dbReference type="ARBA" id="ARBA00022898"/>
    </source>
</evidence>
<dbReference type="GO" id="GO:0008483">
    <property type="term" value="F:transaminase activity"/>
    <property type="evidence" value="ECO:0007669"/>
    <property type="project" value="UniProtKB-KW"/>
</dbReference>
<dbReference type="InterPro" id="IPR015421">
    <property type="entry name" value="PyrdxlP-dep_Trfase_major"/>
</dbReference>
<evidence type="ECO:0000256" key="3">
    <source>
        <dbReference type="ARBA" id="ARBA00022679"/>
    </source>
</evidence>
<dbReference type="CDD" id="cd00609">
    <property type="entry name" value="AAT_like"/>
    <property type="match status" value="1"/>
</dbReference>
<evidence type="ECO:0000259" key="5">
    <source>
        <dbReference type="Pfam" id="PF00155"/>
    </source>
</evidence>
<keyword evidence="7" id="KW-1185">Reference proteome</keyword>
<dbReference type="InterPro" id="IPR015424">
    <property type="entry name" value="PyrdxlP-dep_Trfase"/>
</dbReference>
<protein>
    <submittedName>
        <fullName evidence="6">PLP-dependent aminotransferase family protein</fullName>
    </submittedName>
</protein>
<dbReference type="Proteomes" id="UP001596263">
    <property type="component" value="Unassembled WGS sequence"/>
</dbReference>
<reference evidence="7" key="1">
    <citation type="journal article" date="2019" name="Int. J. Syst. Evol. Microbiol.">
        <title>The Global Catalogue of Microorganisms (GCM) 10K type strain sequencing project: providing services to taxonomists for standard genome sequencing and annotation.</title>
        <authorList>
            <consortium name="The Broad Institute Genomics Platform"/>
            <consortium name="The Broad Institute Genome Sequencing Center for Infectious Disease"/>
            <person name="Wu L."/>
            <person name="Ma J."/>
        </authorList>
    </citation>
    <scope>NUCLEOTIDE SEQUENCE [LARGE SCALE GENOMIC DNA]</scope>
    <source>
        <strain evidence="7">KCTC 42586</strain>
    </source>
</reference>
<comment type="caution">
    <text evidence="6">The sequence shown here is derived from an EMBL/GenBank/DDBJ whole genome shotgun (WGS) entry which is preliminary data.</text>
</comment>
<accession>A0ABW0CIL8</accession>
<evidence type="ECO:0000256" key="1">
    <source>
        <dbReference type="ARBA" id="ARBA00001933"/>
    </source>
</evidence>
<name>A0ABW0CIL8_STRCD</name>
<feature type="domain" description="Aminotransferase class I/classII large" evidence="5">
    <location>
        <begin position="62"/>
        <end position="396"/>
    </location>
</feature>
<proteinExistence type="predicted"/>
<dbReference type="InterPro" id="IPR050859">
    <property type="entry name" value="Class-I_PLP-dep_aminotransf"/>
</dbReference>
<dbReference type="Gene3D" id="3.90.1150.10">
    <property type="entry name" value="Aspartate Aminotransferase, domain 1"/>
    <property type="match status" value="1"/>
</dbReference>
<sequence>MTVIEPAPRPAPAALPPLAARTGCVGGSPVRDILAVTARPEVINFAGGLPAPELFDREGIAAAFRDVFAETPARALQYSTTEGEPALRTGLAARMSARGLATDADDLLITTGSQQGLSLLATALLEPGDTVLVEDPCYLAALQVFGLAGARVVAVPGDRDGVDPHALEELVARERPKLFYTVPTFQNPTGRTLPADRRAAVARVAARRGVWIVEDDPYGELRYDGERVPWIASYPGAEDRTVLLGSFSKVMAPGMRLGWLRAPAAPRRACAVAKQAADLHTPTVNQLAAARCLGGLDAHVARVRDVYRARRDAMLAGLSGALPEGSTWDRPEGGMFLWARLPESYDTTALLPQVVRHDVAYVPGAPFYAGEPDRSTLRLCFVTQTPREIEEGLRRLGEGLRG</sequence>
<keyword evidence="4" id="KW-0663">Pyridoxal phosphate</keyword>
<evidence type="ECO:0000313" key="7">
    <source>
        <dbReference type="Proteomes" id="UP001596263"/>
    </source>
</evidence>
<keyword evidence="3" id="KW-0808">Transferase</keyword>
<dbReference type="InterPro" id="IPR004839">
    <property type="entry name" value="Aminotransferase_I/II_large"/>
</dbReference>
<evidence type="ECO:0000313" key="6">
    <source>
        <dbReference type="EMBL" id="MFC5215730.1"/>
    </source>
</evidence>
<organism evidence="6 7">
    <name type="scientific">Streptomyces coerulescens</name>
    <dbReference type="NCBI Taxonomy" id="29304"/>
    <lineage>
        <taxon>Bacteria</taxon>
        <taxon>Bacillati</taxon>
        <taxon>Actinomycetota</taxon>
        <taxon>Actinomycetes</taxon>
        <taxon>Kitasatosporales</taxon>
        <taxon>Streptomycetaceae</taxon>
        <taxon>Streptomyces</taxon>
    </lineage>
</organism>